<dbReference type="SUPFAM" id="SSF52096">
    <property type="entry name" value="ClpP/crotonase"/>
    <property type="match status" value="1"/>
</dbReference>
<sequence>MVDNPADDTADGDVRLDLSDHVATITIDRPSAHNALTVDMIRTLAAAIDSVRGDDEVRAVIVTGAGDKAFSAGGDLGELIPRLTAGELEVLIPDASKRFFSDVYKPIIAAVNGFCLAGGLEILLGTDLRIAADHATFGLPEVHWGVIPGGGSHVRLPQQLAWPQAMHLLLAAESIDAAEALRIGLINEVVAPDEVMPRARELAQKIAAHAPVAVQTAKEIAVKALGNEPRFNLETALNERVLATRDAREGPRAFIEKRQPRYEGK</sequence>
<comment type="catalytic activity">
    <reaction evidence="5">
        <text>a (3S)-3-hydroxyacyl-CoA = a (2E)-enoyl-CoA + H2O</text>
        <dbReference type="Rhea" id="RHEA:16105"/>
        <dbReference type="ChEBI" id="CHEBI:15377"/>
        <dbReference type="ChEBI" id="CHEBI:57318"/>
        <dbReference type="ChEBI" id="CHEBI:58856"/>
        <dbReference type="EC" id="4.2.1.17"/>
    </reaction>
</comment>
<keyword evidence="4" id="KW-0456">Lyase</keyword>
<dbReference type="RefSeq" id="WP_110472457.1">
    <property type="nucleotide sequence ID" value="NZ_QJSP01000022.1"/>
</dbReference>
<dbReference type="Gene3D" id="1.10.12.10">
    <property type="entry name" value="Lyase 2-enoyl-coa Hydratase, Chain A, domain 2"/>
    <property type="match status" value="1"/>
</dbReference>
<dbReference type="InterPro" id="IPR014748">
    <property type="entry name" value="Enoyl-CoA_hydra_C"/>
</dbReference>
<evidence type="ECO:0000313" key="9">
    <source>
        <dbReference type="Proteomes" id="UP000247591"/>
    </source>
</evidence>
<protein>
    <submittedName>
        <fullName evidence="8">Enoyl-CoA hydratase</fullName>
    </submittedName>
</protein>
<dbReference type="PANTHER" id="PTHR11941:SF54">
    <property type="entry name" value="ENOYL-COA HYDRATASE, MITOCHONDRIAL"/>
    <property type="match status" value="1"/>
</dbReference>
<comment type="similarity">
    <text evidence="2 7">Belongs to the enoyl-CoA hydratase/isomerase family.</text>
</comment>
<proteinExistence type="inferred from homology"/>
<keyword evidence="9" id="KW-1185">Reference proteome</keyword>
<dbReference type="CDD" id="cd06558">
    <property type="entry name" value="crotonase-like"/>
    <property type="match status" value="1"/>
</dbReference>
<dbReference type="InterPro" id="IPR029045">
    <property type="entry name" value="ClpP/crotonase-like_dom_sf"/>
</dbReference>
<dbReference type="Pfam" id="PF00378">
    <property type="entry name" value="ECH_1"/>
    <property type="match status" value="1"/>
</dbReference>
<dbReference type="Gene3D" id="3.90.226.10">
    <property type="entry name" value="2-enoyl-CoA Hydratase, Chain A, domain 1"/>
    <property type="match status" value="1"/>
</dbReference>
<keyword evidence="3" id="KW-0276">Fatty acid metabolism</keyword>
<organism evidence="8 9">
    <name type="scientific">Williamsia limnetica</name>
    <dbReference type="NCBI Taxonomy" id="882452"/>
    <lineage>
        <taxon>Bacteria</taxon>
        <taxon>Bacillati</taxon>
        <taxon>Actinomycetota</taxon>
        <taxon>Actinomycetes</taxon>
        <taxon>Mycobacteriales</taxon>
        <taxon>Nocardiaceae</taxon>
        <taxon>Williamsia</taxon>
    </lineage>
</organism>
<evidence type="ECO:0000256" key="5">
    <source>
        <dbReference type="ARBA" id="ARBA00023709"/>
    </source>
</evidence>
<dbReference type="OrthoDB" id="9790967at2"/>
<evidence type="ECO:0000313" key="8">
    <source>
        <dbReference type="EMBL" id="PYE12440.1"/>
    </source>
</evidence>
<accession>A0A318RMI3</accession>
<evidence type="ECO:0000256" key="2">
    <source>
        <dbReference type="ARBA" id="ARBA00005254"/>
    </source>
</evidence>
<reference evidence="8 9" key="1">
    <citation type="submission" date="2018-06" db="EMBL/GenBank/DDBJ databases">
        <title>Genomic Encyclopedia of Type Strains, Phase IV (KMG-IV): sequencing the most valuable type-strain genomes for metagenomic binning, comparative biology and taxonomic classification.</title>
        <authorList>
            <person name="Goeker M."/>
        </authorList>
    </citation>
    <scope>NUCLEOTIDE SEQUENCE [LARGE SCALE GENOMIC DNA]</scope>
    <source>
        <strain evidence="8 9">DSM 45521</strain>
    </source>
</reference>
<comment type="catalytic activity">
    <reaction evidence="6">
        <text>a 4-saturated-(3S)-3-hydroxyacyl-CoA = a (3E)-enoyl-CoA + H2O</text>
        <dbReference type="Rhea" id="RHEA:20724"/>
        <dbReference type="ChEBI" id="CHEBI:15377"/>
        <dbReference type="ChEBI" id="CHEBI:58521"/>
        <dbReference type="ChEBI" id="CHEBI:137480"/>
        <dbReference type="EC" id="4.2.1.17"/>
    </reaction>
</comment>
<name>A0A318RMI3_WILLI</name>
<comment type="caution">
    <text evidence="8">The sequence shown here is derived from an EMBL/GenBank/DDBJ whole genome shotgun (WGS) entry which is preliminary data.</text>
</comment>
<evidence type="ECO:0000256" key="4">
    <source>
        <dbReference type="ARBA" id="ARBA00023239"/>
    </source>
</evidence>
<evidence type="ECO:0000256" key="3">
    <source>
        <dbReference type="ARBA" id="ARBA00022832"/>
    </source>
</evidence>
<gene>
    <name evidence="8" type="ORF">DFR67_12224</name>
</gene>
<evidence type="ECO:0000256" key="1">
    <source>
        <dbReference type="ARBA" id="ARBA00002994"/>
    </source>
</evidence>
<dbReference type="InterPro" id="IPR001753">
    <property type="entry name" value="Enoyl-CoA_hydra/iso"/>
</dbReference>
<dbReference type="GO" id="GO:0006635">
    <property type="term" value="P:fatty acid beta-oxidation"/>
    <property type="evidence" value="ECO:0007669"/>
    <property type="project" value="TreeGrafter"/>
</dbReference>
<evidence type="ECO:0000256" key="6">
    <source>
        <dbReference type="ARBA" id="ARBA00023717"/>
    </source>
</evidence>
<dbReference type="PANTHER" id="PTHR11941">
    <property type="entry name" value="ENOYL-COA HYDRATASE-RELATED"/>
    <property type="match status" value="1"/>
</dbReference>
<comment type="function">
    <text evidence="1">Could possibly oxidize fatty acids using specific components.</text>
</comment>
<dbReference type="InterPro" id="IPR018376">
    <property type="entry name" value="Enoyl-CoA_hyd/isom_CS"/>
</dbReference>
<keyword evidence="3" id="KW-0443">Lipid metabolism</keyword>
<evidence type="ECO:0000256" key="7">
    <source>
        <dbReference type="RuleBase" id="RU003707"/>
    </source>
</evidence>
<dbReference type="Proteomes" id="UP000247591">
    <property type="component" value="Unassembled WGS sequence"/>
</dbReference>
<dbReference type="GO" id="GO:0004300">
    <property type="term" value="F:enoyl-CoA hydratase activity"/>
    <property type="evidence" value="ECO:0007669"/>
    <property type="project" value="UniProtKB-EC"/>
</dbReference>
<dbReference type="PROSITE" id="PS00166">
    <property type="entry name" value="ENOYL_COA_HYDRATASE"/>
    <property type="match status" value="1"/>
</dbReference>
<dbReference type="AlphaFoldDB" id="A0A318RMI3"/>
<dbReference type="EMBL" id="QJSP01000022">
    <property type="protein sequence ID" value="PYE12440.1"/>
    <property type="molecule type" value="Genomic_DNA"/>
</dbReference>